<protein>
    <submittedName>
        <fullName evidence="1">Uncharacterized protein</fullName>
    </submittedName>
</protein>
<organism evidence="1 2">
    <name type="scientific">Nelumbo nucifera</name>
    <name type="common">Sacred lotus</name>
    <dbReference type="NCBI Taxonomy" id="4432"/>
    <lineage>
        <taxon>Eukaryota</taxon>
        <taxon>Viridiplantae</taxon>
        <taxon>Streptophyta</taxon>
        <taxon>Embryophyta</taxon>
        <taxon>Tracheophyta</taxon>
        <taxon>Spermatophyta</taxon>
        <taxon>Magnoliopsida</taxon>
        <taxon>Proteales</taxon>
        <taxon>Nelumbonaceae</taxon>
        <taxon>Nelumbo</taxon>
    </lineage>
</organism>
<comment type="caution">
    <text evidence="1">The sequence shown here is derived from an EMBL/GenBank/DDBJ whole genome shotgun (WGS) entry which is preliminary data.</text>
</comment>
<reference evidence="1 2" key="1">
    <citation type="journal article" date="2020" name="Mol. Biol. Evol.">
        <title>Distinct Expression and Methylation Patterns for Genes with Different Fates following a Single Whole-Genome Duplication in Flowering Plants.</title>
        <authorList>
            <person name="Shi T."/>
            <person name="Rahmani R.S."/>
            <person name="Gugger P.F."/>
            <person name="Wang M."/>
            <person name="Li H."/>
            <person name="Zhang Y."/>
            <person name="Li Z."/>
            <person name="Wang Q."/>
            <person name="Van de Peer Y."/>
            <person name="Marchal K."/>
            <person name="Chen J."/>
        </authorList>
    </citation>
    <scope>NUCLEOTIDE SEQUENCE [LARGE SCALE GENOMIC DNA]</scope>
    <source>
        <tissue evidence="1">Leaf</tissue>
    </source>
</reference>
<sequence>MNRVPWNSSRKELALWKMVVVANSGEALSSSLSRSIHSFFRIVSGLPFPNQLIQKEHPHQKRKKKLYEYLLIL</sequence>
<dbReference type="AlphaFoldDB" id="A0A822XWN3"/>
<gene>
    <name evidence="1" type="ORF">HUJ06_027522</name>
</gene>
<evidence type="ECO:0000313" key="2">
    <source>
        <dbReference type="Proteomes" id="UP000607653"/>
    </source>
</evidence>
<dbReference type="EMBL" id="DUZY01000002">
    <property type="protein sequence ID" value="DAD26054.1"/>
    <property type="molecule type" value="Genomic_DNA"/>
</dbReference>
<evidence type="ECO:0000313" key="1">
    <source>
        <dbReference type="EMBL" id="DAD26054.1"/>
    </source>
</evidence>
<accession>A0A822XWN3</accession>
<name>A0A822XWN3_NELNU</name>
<dbReference type="Proteomes" id="UP000607653">
    <property type="component" value="Unassembled WGS sequence"/>
</dbReference>
<proteinExistence type="predicted"/>
<keyword evidence="2" id="KW-1185">Reference proteome</keyword>